<sequence length="80" mass="8918">MDRTACDGLSLQDPTSSKPHQTPAGKLALTSHLSTTTAAQYSTESARERRTPRTTTFLYANKYRSEQAFGRRLLAELMLL</sequence>
<evidence type="ECO:0000313" key="2">
    <source>
        <dbReference type="EnsemblMetazoa" id="AQUA014174-PA"/>
    </source>
</evidence>
<dbReference type="AlphaFoldDB" id="A0A182XQN7"/>
<protein>
    <submittedName>
        <fullName evidence="2">Uncharacterized protein</fullName>
    </submittedName>
</protein>
<accession>A0A182XQN7</accession>
<dbReference type="VEuPathDB" id="VectorBase:AQUA014174"/>
<dbReference type="Proteomes" id="UP000076407">
    <property type="component" value="Unassembled WGS sequence"/>
</dbReference>
<keyword evidence="3" id="KW-1185">Reference proteome</keyword>
<evidence type="ECO:0000256" key="1">
    <source>
        <dbReference type="SAM" id="MobiDB-lite"/>
    </source>
</evidence>
<feature type="region of interest" description="Disordered" evidence="1">
    <location>
        <begin position="1"/>
        <end position="52"/>
    </location>
</feature>
<evidence type="ECO:0000313" key="3">
    <source>
        <dbReference type="Proteomes" id="UP000076407"/>
    </source>
</evidence>
<organism evidence="2 3">
    <name type="scientific">Anopheles quadriannulatus</name>
    <name type="common">Mosquito</name>
    <dbReference type="NCBI Taxonomy" id="34691"/>
    <lineage>
        <taxon>Eukaryota</taxon>
        <taxon>Metazoa</taxon>
        <taxon>Ecdysozoa</taxon>
        <taxon>Arthropoda</taxon>
        <taxon>Hexapoda</taxon>
        <taxon>Insecta</taxon>
        <taxon>Pterygota</taxon>
        <taxon>Neoptera</taxon>
        <taxon>Endopterygota</taxon>
        <taxon>Diptera</taxon>
        <taxon>Nematocera</taxon>
        <taxon>Culicoidea</taxon>
        <taxon>Culicidae</taxon>
        <taxon>Anophelinae</taxon>
        <taxon>Anopheles</taxon>
    </lineage>
</organism>
<proteinExistence type="predicted"/>
<feature type="compositionally biased region" description="Low complexity" evidence="1">
    <location>
        <begin position="27"/>
        <end position="39"/>
    </location>
</feature>
<name>A0A182XQN7_ANOQN</name>
<reference evidence="2" key="1">
    <citation type="submission" date="2020-05" db="UniProtKB">
        <authorList>
            <consortium name="EnsemblMetazoa"/>
        </authorList>
    </citation>
    <scope>IDENTIFICATION</scope>
    <source>
        <strain evidence="2">SANGQUA</strain>
    </source>
</reference>
<dbReference type="EnsemblMetazoa" id="AQUA014174-RA">
    <property type="protein sequence ID" value="AQUA014174-PA"/>
    <property type="gene ID" value="AQUA014174"/>
</dbReference>